<reference evidence="2 3" key="1">
    <citation type="journal article" date="2012" name="Eukaryot. Cell">
        <title>Draft genome sequence of CBS 2479, the standard type strain of Trichosporon asahii.</title>
        <authorList>
            <person name="Yang R.Y."/>
            <person name="Li H.T."/>
            <person name="Zhu H."/>
            <person name="Zhou G.P."/>
            <person name="Wang M."/>
            <person name="Wang L."/>
        </authorList>
    </citation>
    <scope>NUCLEOTIDE SEQUENCE [LARGE SCALE GENOMIC DNA]</scope>
    <source>
        <strain evidence="3">ATCC 90039 / CBS 2479 / JCM 2466 / KCTC 7840 / NCYC 2677 / UAMH 7654</strain>
    </source>
</reference>
<protein>
    <recommendedName>
        <fullName evidence="4">RanBP2-type domain-containing protein</fullName>
    </recommendedName>
</protein>
<dbReference type="EMBL" id="ALBS01000304">
    <property type="protein sequence ID" value="EJT46139.1"/>
    <property type="molecule type" value="Genomic_DNA"/>
</dbReference>
<dbReference type="RefSeq" id="XP_014177557.1">
    <property type="nucleotide sequence ID" value="XM_014322082.1"/>
</dbReference>
<dbReference type="HOGENOM" id="CLU_511102_0_0_1"/>
<feature type="region of interest" description="Disordered" evidence="1">
    <location>
        <begin position="271"/>
        <end position="316"/>
    </location>
</feature>
<accession>J6EP15</accession>
<evidence type="ECO:0000313" key="3">
    <source>
        <dbReference type="Proteomes" id="UP000002748"/>
    </source>
</evidence>
<dbReference type="VEuPathDB" id="FungiDB:A1Q1_05350"/>
<feature type="region of interest" description="Disordered" evidence="1">
    <location>
        <begin position="197"/>
        <end position="257"/>
    </location>
</feature>
<evidence type="ECO:0000256" key="1">
    <source>
        <dbReference type="SAM" id="MobiDB-lite"/>
    </source>
</evidence>
<dbReference type="KEGG" id="tasa:A1Q1_05350"/>
<dbReference type="GeneID" id="25988862"/>
<organism evidence="2 3">
    <name type="scientific">Trichosporon asahii var. asahii (strain ATCC 90039 / CBS 2479 / JCM 2466 / KCTC 7840 / NBRC 103889/ NCYC 2677 / UAMH 7654)</name>
    <name type="common">Yeast</name>
    <dbReference type="NCBI Taxonomy" id="1186058"/>
    <lineage>
        <taxon>Eukaryota</taxon>
        <taxon>Fungi</taxon>
        <taxon>Dikarya</taxon>
        <taxon>Basidiomycota</taxon>
        <taxon>Agaricomycotina</taxon>
        <taxon>Tremellomycetes</taxon>
        <taxon>Trichosporonales</taxon>
        <taxon>Trichosporonaceae</taxon>
        <taxon>Trichosporon</taxon>
    </lineage>
</organism>
<name>J6EP15_TRIAS</name>
<evidence type="ECO:0008006" key="4">
    <source>
        <dbReference type="Google" id="ProtNLM"/>
    </source>
</evidence>
<dbReference type="OrthoDB" id="447842at2759"/>
<feature type="compositionally biased region" description="Low complexity" evidence="1">
    <location>
        <begin position="240"/>
        <end position="251"/>
    </location>
</feature>
<feature type="region of interest" description="Disordered" evidence="1">
    <location>
        <begin position="430"/>
        <end position="474"/>
    </location>
</feature>
<feature type="compositionally biased region" description="Basic and acidic residues" evidence="1">
    <location>
        <begin position="197"/>
        <end position="215"/>
    </location>
</feature>
<feature type="compositionally biased region" description="Polar residues" evidence="1">
    <location>
        <begin position="217"/>
        <end position="239"/>
    </location>
</feature>
<comment type="caution">
    <text evidence="2">The sequence shown here is derived from an EMBL/GenBank/DDBJ whole genome shotgun (WGS) entry which is preliminary data.</text>
</comment>
<dbReference type="AlphaFoldDB" id="J6EP15"/>
<feature type="compositionally biased region" description="Acidic residues" evidence="1">
    <location>
        <begin position="300"/>
        <end position="312"/>
    </location>
</feature>
<evidence type="ECO:0000313" key="2">
    <source>
        <dbReference type="EMBL" id="EJT46139.1"/>
    </source>
</evidence>
<dbReference type="Proteomes" id="UP000002748">
    <property type="component" value="Unassembled WGS sequence"/>
</dbReference>
<gene>
    <name evidence="2" type="ORF">A1Q1_05350</name>
</gene>
<proteinExistence type="predicted"/>
<sequence>MEKRFMLVGTLEEAEYNGVELEPWTGELDEIASADGRTSSWSSAVPTAHSIHHPTSYLSCVTRWVVRCCQHMNHGKEFQQTLLGCRIRGTTVTRLKDGALLGAEGLSAFPQQSAANQQNQPRFPSISAVSVTVMLGRQHDLVVEVLEAAALLVSSKAKLLTDPGARPSTVAKPVVATMPTWAKEEVAWMVDEVGSHDVSRADRQRLQRKTVHDGKSGSINSWRDMSVTATSCQLQGPRQTSSLTKKTLGSSRGARMANTELRAEAAERRLAALNPKEEADEEEEDELVSKEDEKPTIFFDDSDNSDDDDIEVIDPHLSVKERKRQLESEMTSDERSGLKSDWWQEFKDLLSPDAGRPSTSRQTPFWEQDSSEDNTDVYVPPSSSAAKRKAEADSRSSRSPKKAAVTATPTPDFSAANIVREERLRALGLSATSSGSTARTLGGSGEGWGRTSGAASRTTLNDVGRSSKPLSPSNIKTVKLESGAQGWQCHACTYINHADQGRCAARRSASAQMTDAAVGLELACATDAAPVNT</sequence>
<feature type="region of interest" description="Disordered" evidence="1">
    <location>
        <begin position="350"/>
        <end position="409"/>
    </location>
</feature>